<dbReference type="STRING" id="7260.B4NJ91"/>
<dbReference type="AlphaFoldDB" id="B4NJ91"/>
<protein>
    <recommendedName>
        <fullName evidence="4">MD-2-related lipid-recognition domain-containing protein</fullName>
    </recommendedName>
</protein>
<feature type="signal peptide" evidence="1">
    <location>
        <begin position="1"/>
        <end position="18"/>
    </location>
</feature>
<dbReference type="InParanoid" id="B4NJ91"/>
<dbReference type="Pfam" id="PF06477">
    <property type="entry name" value="DUF1091"/>
    <property type="match status" value="1"/>
</dbReference>
<sequence length="185" mass="20921">MLAANLLIFGLFIPILWGLRLPKTYEAIALHCSSTPEDNRIAIDISKLRVLGHEHAVNGTIVVSEDLDDSYKGYLESFVDSSGSGDWKQLPIKIWPIPVCKGVKEYLKKLTYPSLIPGNNTDFPFDGSQCPIRKGTYYIKNMVIDPTNFTDIMPRGFLKAVFHFVKDNQKMGSFELYGQVKDRVF</sequence>
<dbReference type="HOGENOM" id="CLU_115081_1_0_1"/>
<name>B4NJ91_DROWI</name>
<dbReference type="OMA" id="MESYWIY"/>
<dbReference type="FunCoup" id="B4NJ91">
    <property type="interactions" value="9"/>
</dbReference>
<evidence type="ECO:0000256" key="1">
    <source>
        <dbReference type="SAM" id="SignalP"/>
    </source>
</evidence>
<keyword evidence="3" id="KW-1185">Reference proteome</keyword>
<gene>
    <name evidence="2" type="primary">Dwil\GK12881</name>
    <name evidence="2" type="ORF">Dwil_GK12881</name>
</gene>
<dbReference type="PANTHER" id="PTHR21112:SF0">
    <property type="entry name" value="CHEMOSENSORY PROTEIN A 29A-RELATED"/>
    <property type="match status" value="1"/>
</dbReference>
<accession>B4NJ91</accession>
<evidence type="ECO:0000313" key="3">
    <source>
        <dbReference type="Proteomes" id="UP000007798"/>
    </source>
</evidence>
<keyword evidence="1" id="KW-0732">Signal</keyword>
<reference evidence="2 3" key="1">
    <citation type="journal article" date="2007" name="Nature">
        <title>Evolution of genes and genomes on the Drosophila phylogeny.</title>
        <authorList>
            <consortium name="Drosophila 12 Genomes Consortium"/>
            <person name="Clark A.G."/>
            <person name="Eisen M.B."/>
            <person name="Smith D.R."/>
            <person name="Bergman C.M."/>
            <person name="Oliver B."/>
            <person name="Markow T.A."/>
            <person name="Kaufman T.C."/>
            <person name="Kellis M."/>
            <person name="Gelbart W."/>
            <person name="Iyer V.N."/>
            <person name="Pollard D.A."/>
            <person name="Sackton T.B."/>
            <person name="Larracuente A.M."/>
            <person name="Singh N.D."/>
            <person name="Abad J.P."/>
            <person name="Abt D.N."/>
            <person name="Adryan B."/>
            <person name="Aguade M."/>
            <person name="Akashi H."/>
            <person name="Anderson W.W."/>
            <person name="Aquadro C.F."/>
            <person name="Ardell D.H."/>
            <person name="Arguello R."/>
            <person name="Artieri C.G."/>
            <person name="Barbash D.A."/>
            <person name="Barker D."/>
            <person name="Barsanti P."/>
            <person name="Batterham P."/>
            <person name="Batzoglou S."/>
            <person name="Begun D."/>
            <person name="Bhutkar A."/>
            <person name="Blanco E."/>
            <person name="Bosak S.A."/>
            <person name="Bradley R.K."/>
            <person name="Brand A.D."/>
            <person name="Brent M.R."/>
            <person name="Brooks A.N."/>
            <person name="Brown R.H."/>
            <person name="Butlin R.K."/>
            <person name="Caggese C."/>
            <person name="Calvi B.R."/>
            <person name="Bernardo de Carvalho A."/>
            <person name="Caspi A."/>
            <person name="Castrezana S."/>
            <person name="Celniker S.E."/>
            <person name="Chang J.L."/>
            <person name="Chapple C."/>
            <person name="Chatterji S."/>
            <person name="Chinwalla A."/>
            <person name="Civetta A."/>
            <person name="Clifton S.W."/>
            <person name="Comeron J.M."/>
            <person name="Costello J.C."/>
            <person name="Coyne J.A."/>
            <person name="Daub J."/>
            <person name="David R.G."/>
            <person name="Delcher A.L."/>
            <person name="Delehaunty K."/>
            <person name="Do C.B."/>
            <person name="Ebling H."/>
            <person name="Edwards K."/>
            <person name="Eickbush T."/>
            <person name="Evans J.D."/>
            <person name="Filipski A."/>
            <person name="Findeiss S."/>
            <person name="Freyhult E."/>
            <person name="Fulton L."/>
            <person name="Fulton R."/>
            <person name="Garcia A.C."/>
            <person name="Gardiner A."/>
            <person name="Garfield D.A."/>
            <person name="Garvin B.E."/>
            <person name="Gibson G."/>
            <person name="Gilbert D."/>
            <person name="Gnerre S."/>
            <person name="Godfrey J."/>
            <person name="Good R."/>
            <person name="Gotea V."/>
            <person name="Gravely B."/>
            <person name="Greenberg A.J."/>
            <person name="Griffiths-Jones S."/>
            <person name="Gross S."/>
            <person name="Guigo R."/>
            <person name="Gustafson E.A."/>
            <person name="Haerty W."/>
            <person name="Hahn M.W."/>
            <person name="Halligan D.L."/>
            <person name="Halpern A.L."/>
            <person name="Halter G.M."/>
            <person name="Han M.V."/>
            <person name="Heger A."/>
            <person name="Hillier L."/>
            <person name="Hinrichs A.S."/>
            <person name="Holmes I."/>
            <person name="Hoskins R.A."/>
            <person name="Hubisz M.J."/>
            <person name="Hultmark D."/>
            <person name="Huntley M.A."/>
            <person name="Jaffe D.B."/>
            <person name="Jagadeeshan S."/>
            <person name="Jeck W.R."/>
            <person name="Johnson J."/>
            <person name="Jones C.D."/>
            <person name="Jordan W.C."/>
            <person name="Karpen G.H."/>
            <person name="Kataoka E."/>
            <person name="Keightley P.D."/>
            <person name="Kheradpour P."/>
            <person name="Kirkness E.F."/>
            <person name="Koerich L.B."/>
            <person name="Kristiansen K."/>
            <person name="Kudrna D."/>
            <person name="Kulathinal R.J."/>
            <person name="Kumar S."/>
            <person name="Kwok R."/>
            <person name="Lander E."/>
            <person name="Langley C.H."/>
            <person name="Lapoint R."/>
            <person name="Lazzaro B.P."/>
            <person name="Lee S.J."/>
            <person name="Levesque L."/>
            <person name="Li R."/>
            <person name="Lin C.F."/>
            <person name="Lin M.F."/>
            <person name="Lindblad-Toh K."/>
            <person name="Llopart A."/>
            <person name="Long M."/>
            <person name="Low L."/>
            <person name="Lozovsky E."/>
            <person name="Lu J."/>
            <person name="Luo M."/>
            <person name="Machado C.A."/>
            <person name="Makalowski W."/>
            <person name="Marzo M."/>
            <person name="Matsuda M."/>
            <person name="Matzkin L."/>
            <person name="McAllister B."/>
            <person name="McBride C.S."/>
            <person name="McKernan B."/>
            <person name="McKernan K."/>
            <person name="Mendez-Lago M."/>
            <person name="Minx P."/>
            <person name="Mollenhauer M.U."/>
            <person name="Montooth K."/>
            <person name="Mount S.M."/>
            <person name="Mu X."/>
            <person name="Myers E."/>
            <person name="Negre B."/>
            <person name="Newfeld S."/>
            <person name="Nielsen R."/>
            <person name="Noor M.A."/>
            <person name="O'Grady P."/>
            <person name="Pachter L."/>
            <person name="Papaceit M."/>
            <person name="Parisi M.J."/>
            <person name="Parisi M."/>
            <person name="Parts L."/>
            <person name="Pedersen J.S."/>
            <person name="Pesole G."/>
            <person name="Phillippy A.M."/>
            <person name="Ponting C.P."/>
            <person name="Pop M."/>
            <person name="Porcelli D."/>
            <person name="Powell J.R."/>
            <person name="Prohaska S."/>
            <person name="Pruitt K."/>
            <person name="Puig M."/>
            <person name="Quesneville H."/>
            <person name="Ram K.R."/>
            <person name="Rand D."/>
            <person name="Rasmussen M.D."/>
            <person name="Reed L.K."/>
            <person name="Reenan R."/>
            <person name="Reily A."/>
            <person name="Remington K.A."/>
            <person name="Rieger T.T."/>
            <person name="Ritchie M.G."/>
            <person name="Robin C."/>
            <person name="Rogers Y.H."/>
            <person name="Rohde C."/>
            <person name="Rozas J."/>
            <person name="Rubenfield M.J."/>
            <person name="Ruiz A."/>
            <person name="Russo S."/>
            <person name="Salzberg S.L."/>
            <person name="Sanchez-Gracia A."/>
            <person name="Saranga D.J."/>
            <person name="Sato H."/>
            <person name="Schaeffer S.W."/>
            <person name="Schatz M.C."/>
            <person name="Schlenke T."/>
            <person name="Schwartz R."/>
            <person name="Segarra C."/>
            <person name="Singh R.S."/>
            <person name="Sirot L."/>
            <person name="Sirota M."/>
            <person name="Sisneros N.B."/>
            <person name="Smith C.D."/>
            <person name="Smith T.F."/>
            <person name="Spieth J."/>
            <person name="Stage D.E."/>
            <person name="Stark A."/>
            <person name="Stephan W."/>
            <person name="Strausberg R.L."/>
            <person name="Strempel S."/>
            <person name="Sturgill D."/>
            <person name="Sutton G."/>
            <person name="Sutton G.G."/>
            <person name="Tao W."/>
            <person name="Teichmann S."/>
            <person name="Tobari Y.N."/>
            <person name="Tomimura Y."/>
            <person name="Tsolas J.M."/>
            <person name="Valente V.L."/>
            <person name="Venter E."/>
            <person name="Venter J.C."/>
            <person name="Vicario S."/>
            <person name="Vieira F.G."/>
            <person name="Vilella A.J."/>
            <person name="Villasante A."/>
            <person name="Walenz B."/>
            <person name="Wang J."/>
            <person name="Wasserman M."/>
            <person name="Watts T."/>
            <person name="Wilson D."/>
            <person name="Wilson R.K."/>
            <person name="Wing R.A."/>
            <person name="Wolfner M.F."/>
            <person name="Wong A."/>
            <person name="Wong G.K."/>
            <person name="Wu C.I."/>
            <person name="Wu G."/>
            <person name="Yamamoto D."/>
            <person name="Yang H.P."/>
            <person name="Yang S.P."/>
            <person name="Yorke J.A."/>
            <person name="Yoshida K."/>
            <person name="Zdobnov E."/>
            <person name="Zhang P."/>
            <person name="Zhang Y."/>
            <person name="Zimin A.V."/>
            <person name="Baldwin J."/>
            <person name="Abdouelleil A."/>
            <person name="Abdulkadir J."/>
            <person name="Abebe A."/>
            <person name="Abera B."/>
            <person name="Abreu J."/>
            <person name="Acer S.C."/>
            <person name="Aftuck L."/>
            <person name="Alexander A."/>
            <person name="An P."/>
            <person name="Anderson E."/>
            <person name="Anderson S."/>
            <person name="Arachi H."/>
            <person name="Azer M."/>
            <person name="Bachantsang P."/>
            <person name="Barry A."/>
            <person name="Bayul T."/>
            <person name="Berlin A."/>
            <person name="Bessette D."/>
            <person name="Bloom T."/>
            <person name="Blye J."/>
            <person name="Boguslavskiy L."/>
            <person name="Bonnet C."/>
            <person name="Boukhgalter B."/>
            <person name="Bourzgui I."/>
            <person name="Brown A."/>
            <person name="Cahill P."/>
            <person name="Channer S."/>
            <person name="Cheshatsang Y."/>
            <person name="Chuda L."/>
            <person name="Citroen M."/>
            <person name="Collymore A."/>
            <person name="Cooke P."/>
            <person name="Costello M."/>
            <person name="D'Aco K."/>
            <person name="Daza R."/>
            <person name="De Haan G."/>
            <person name="DeGray S."/>
            <person name="DeMaso C."/>
            <person name="Dhargay N."/>
            <person name="Dooley K."/>
            <person name="Dooley E."/>
            <person name="Doricent M."/>
            <person name="Dorje P."/>
            <person name="Dorjee K."/>
            <person name="Dupes A."/>
            <person name="Elong R."/>
            <person name="Falk J."/>
            <person name="Farina A."/>
            <person name="Faro S."/>
            <person name="Ferguson D."/>
            <person name="Fisher S."/>
            <person name="Foley C.D."/>
            <person name="Franke A."/>
            <person name="Friedrich D."/>
            <person name="Gadbois L."/>
            <person name="Gearin G."/>
            <person name="Gearin C.R."/>
            <person name="Giannoukos G."/>
            <person name="Goode T."/>
            <person name="Graham J."/>
            <person name="Grandbois E."/>
            <person name="Grewal S."/>
            <person name="Gyaltsen K."/>
            <person name="Hafez N."/>
            <person name="Hagos B."/>
            <person name="Hall J."/>
            <person name="Henson C."/>
            <person name="Hollinger A."/>
            <person name="Honan T."/>
            <person name="Huard M.D."/>
            <person name="Hughes L."/>
            <person name="Hurhula B."/>
            <person name="Husby M.E."/>
            <person name="Kamat A."/>
            <person name="Kanga B."/>
            <person name="Kashin S."/>
            <person name="Khazanovich D."/>
            <person name="Kisner P."/>
            <person name="Lance K."/>
            <person name="Lara M."/>
            <person name="Lee W."/>
            <person name="Lennon N."/>
            <person name="Letendre F."/>
            <person name="LeVine R."/>
            <person name="Lipovsky A."/>
            <person name="Liu X."/>
            <person name="Liu J."/>
            <person name="Liu S."/>
            <person name="Lokyitsang T."/>
            <person name="Lokyitsang Y."/>
            <person name="Lubonja R."/>
            <person name="Lui A."/>
            <person name="MacDonald P."/>
            <person name="Magnisalis V."/>
            <person name="Maru K."/>
            <person name="Matthews C."/>
            <person name="McCusker W."/>
            <person name="McDonough S."/>
            <person name="Mehta T."/>
            <person name="Meldrim J."/>
            <person name="Meneus L."/>
            <person name="Mihai O."/>
            <person name="Mihalev A."/>
            <person name="Mihova T."/>
            <person name="Mittelman R."/>
            <person name="Mlenga V."/>
            <person name="Montmayeur A."/>
            <person name="Mulrain L."/>
            <person name="Navidi A."/>
            <person name="Naylor J."/>
            <person name="Negash T."/>
            <person name="Nguyen T."/>
            <person name="Nguyen N."/>
            <person name="Nicol R."/>
            <person name="Norbu C."/>
            <person name="Norbu N."/>
            <person name="Novod N."/>
            <person name="O'Neill B."/>
            <person name="Osman S."/>
            <person name="Markiewicz E."/>
            <person name="Oyono O.L."/>
            <person name="Patti C."/>
            <person name="Phunkhang P."/>
            <person name="Pierre F."/>
            <person name="Priest M."/>
            <person name="Raghuraman S."/>
            <person name="Rege F."/>
            <person name="Reyes R."/>
            <person name="Rise C."/>
            <person name="Rogov P."/>
            <person name="Ross K."/>
            <person name="Ryan E."/>
            <person name="Settipalli S."/>
            <person name="Shea T."/>
            <person name="Sherpa N."/>
            <person name="Shi L."/>
            <person name="Shih D."/>
            <person name="Sparrow T."/>
            <person name="Spaulding J."/>
            <person name="Stalker J."/>
            <person name="Stange-Thomann N."/>
            <person name="Stavropoulos S."/>
            <person name="Stone C."/>
            <person name="Strader C."/>
            <person name="Tesfaye S."/>
            <person name="Thomson T."/>
            <person name="Thoulutsang Y."/>
            <person name="Thoulutsang D."/>
            <person name="Topham K."/>
            <person name="Topping I."/>
            <person name="Tsamla T."/>
            <person name="Vassiliev H."/>
            <person name="Vo A."/>
            <person name="Wangchuk T."/>
            <person name="Wangdi T."/>
            <person name="Weiand M."/>
            <person name="Wilkinson J."/>
            <person name="Wilson A."/>
            <person name="Yadav S."/>
            <person name="Young G."/>
            <person name="Yu Q."/>
            <person name="Zembek L."/>
            <person name="Zhong D."/>
            <person name="Zimmer A."/>
            <person name="Zwirko Z."/>
            <person name="Jaffe D.B."/>
            <person name="Alvarez P."/>
            <person name="Brockman W."/>
            <person name="Butler J."/>
            <person name="Chin C."/>
            <person name="Gnerre S."/>
            <person name="Grabherr M."/>
            <person name="Kleber M."/>
            <person name="Mauceli E."/>
            <person name="MacCallum I."/>
        </authorList>
    </citation>
    <scope>NUCLEOTIDE SEQUENCE [LARGE SCALE GENOMIC DNA]</scope>
    <source>
        <strain evidence="3">Tucson 14030-0811.24</strain>
    </source>
</reference>
<dbReference type="PANTHER" id="PTHR21112">
    <property type="entry name" value="CHEMOSENSORY PROTEIN A 29A-RELATED"/>
    <property type="match status" value="1"/>
</dbReference>
<dbReference type="KEGG" id="dwi:6651633"/>
<dbReference type="PhylomeDB" id="B4NJ91"/>
<evidence type="ECO:0000313" key="2">
    <source>
        <dbReference type="EMBL" id="EDW84922.1"/>
    </source>
</evidence>
<feature type="chain" id="PRO_5002820015" description="MD-2-related lipid-recognition domain-containing protein" evidence="1">
    <location>
        <begin position="19"/>
        <end position="185"/>
    </location>
</feature>
<dbReference type="InterPro" id="IPR010512">
    <property type="entry name" value="DUF1091"/>
</dbReference>
<evidence type="ECO:0008006" key="4">
    <source>
        <dbReference type="Google" id="ProtNLM"/>
    </source>
</evidence>
<organism evidence="2 3">
    <name type="scientific">Drosophila willistoni</name>
    <name type="common">Fruit fly</name>
    <dbReference type="NCBI Taxonomy" id="7260"/>
    <lineage>
        <taxon>Eukaryota</taxon>
        <taxon>Metazoa</taxon>
        <taxon>Ecdysozoa</taxon>
        <taxon>Arthropoda</taxon>
        <taxon>Hexapoda</taxon>
        <taxon>Insecta</taxon>
        <taxon>Pterygota</taxon>
        <taxon>Neoptera</taxon>
        <taxon>Endopterygota</taxon>
        <taxon>Diptera</taxon>
        <taxon>Brachycera</taxon>
        <taxon>Muscomorpha</taxon>
        <taxon>Ephydroidea</taxon>
        <taxon>Drosophilidae</taxon>
        <taxon>Drosophila</taxon>
        <taxon>Sophophora</taxon>
    </lineage>
</organism>
<proteinExistence type="predicted"/>
<dbReference type="EMBL" id="CH964272">
    <property type="protein sequence ID" value="EDW84922.1"/>
    <property type="molecule type" value="Genomic_DNA"/>
</dbReference>
<dbReference type="Proteomes" id="UP000007798">
    <property type="component" value="Unassembled WGS sequence"/>
</dbReference>
<dbReference type="OrthoDB" id="7851871at2759"/>